<dbReference type="Proteomes" id="UP000325577">
    <property type="component" value="Linkage Group LG4"/>
</dbReference>
<name>A0A5J5A4E6_9ASTE</name>
<evidence type="ECO:0000313" key="1">
    <source>
        <dbReference type="EMBL" id="KAA8525024.1"/>
    </source>
</evidence>
<dbReference type="AlphaFoldDB" id="A0A5J5A4E6"/>
<evidence type="ECO:0008006" key="3">
    <source>
        <dbReference type="Google" id="ProtNLM"/>
    </source>
</evidence>
<keyword evidence="2" id="KW-1185">Reference proteome</keyword>
<dbReference type="EMBL" id="CM018047">
    <property type="protein sequence ID" value="KAA8525024.1"/>
    <property type="molecule type" value="Genomic_DNA"/>
</dbReference>
<dbReference type="PANTHER" id="PTHR34222">
    <property type="entry name" value="GAG_PRE-INTEGRS DOMAIN-CONTAINING PROTEIN"/>
    <property type="match status" value="1"/>
</dbReference>
<protein>
    <recommendedName>
        <fullName evidence="3">Retrotransposon gag domain-containing protein</fullName>
    </recommendedName>
</protein>
<dbReference type="Gene3D" id="3.40.50.300">
    <property type="entry name" value="P-loop containing nucleotide triphosphate hydrolases"/>
    <property type="match status" value="1"/>
</dbReference>
<reference evidence="1 2" key="1">
    <citation type="submission" date="2019-09" db="EMBL/GenBank/DDBJ databases">
        <title>A chromosome-level genome assembly of the Chinese tupelo Nyssa sinensis.</title>
        <authorList>
            <person name="Yang X."/>
            <person name="Kang M."/>
            <person name="Yang Y."/>
            <person name="Xiong H."/>
            <person name="Wang M."/>
            <person name="Zhang Z."/>
            <person name="Wang Z."/>
            <person name="Wu H."/>
            <person name="Ma T."/>
            <person name="Liu J."/>
            <person name="Xi Z."/>
        </authorList>
    </citation>
    <scope>NUCLEOTIDE SEQUENCE [LARGE SCALE GENOMIC DNA]</scope>
    <source>
        <strain evidence="1">J267</strain>
        <tissue evidence="1">Leaf</tissue>
    </source>
</reference>
<gene>
    <name evidence="1" type="ORF">F0562_011338</name>
</gene>
<accession>A0A5J5A4E6</accession>
<dbReference type="PANTHER" id="PTHR34222:SF100">
    <property type="entry name" value="CCHC-TYPE DOMAIN-CONTAINING PROTEIN"/>
    <property type="match status" value="1"/>
</dbReference>
<organism evidence="1 2">
    <name type="scientific">Nyssa sinensis</name>
    <dbReference type="NCBI Taxonomy" id="561372"/>
    <lineage>
        <taxon>Eukaryota</taxon>
        <taxon>Viridiplantae</taxon>
        <taxon>Streptophyta</taxon>
        <taxon>Embryophyta</taxon>
        <taxon>Tracheophyta</taxon>
        <taxon>Spermatophyta</taxon>
        <taxon>Magnoliopsida</taxon>
        <taxon>eudicotyledons</taxon>
        <taxon>Gunneridae</taxon>
        <taxon>Pentapetalae</taxon>
        <taxon>asterids</taxon>
        <taxon>Cornales</taxon>
        <taxon>Nyssaceae</taxon>
        <taxon>Nyssa</taxon>
    </lineage>
</organism>
<dbReference type="OrthoDB" id="1706811at2759"/>
<evidence type="ECO:0000313" key="2">
    <source>
        <dbReference type="Proteomes" id="UP000325577"/>
    </source>
</evidence>
<sequence>MDRLDASQPITVTLDGSTTFLGRKPCLVFFEDASCGAISLAISLNLSKARKRRLTNFLNALKTGTTKIIRSSHGSVIPLSLPLTSNLVFFSSAKSVWDFLAARYTTAGLAHQYQLLSSLHRTRQEFGQSINDFLSQMYAFWDQLTPSEPTWRCTFDAEQFATYRDQQRLIHFLMALNHHFELIRVSLLHRNPLPTLEQAISELLSEETHLGLLKPSSTDTALAAFRPPPHKSSSSTQKVCKYYHLSGHVLLTCPTRVCRFCQKQGPGHYQDDCHKNPNCIYAGFIIAITPTNEAVLVTTPNITSLRDTDRVTGLLKCDGIRDIKMIVNRVRMDMIKGEDVLMQ</sequence>
<proteinExistence type="predicted"/>
<dbReference type="InterPro" id="IPR027417">
    <property type="entry name" value="P-loop_NTPase"/>
</dbReference>